<dbReference type="GeneID" id="11469308"/>
<dbReference type="InterPro" id="IPR018479">
    <property type="entry name" value="Lrs4/Mde4"/>
</dbReference>
<keyword evidence="3" id="KW-1185">Reference proteome</keyword>
<feature type="compositionally biased region" description="Gly residues" evidence="1">
    <location>
        <begin position="117"/>
        <end position="132"/>
    </location>
</feature>
<dbReference type="HOGENOM" id="CLU_080754_0_0_1"/>
<dbReference type="OrthoDB" id="4058956at2759"/>
<dbReference type="AlphaFoldDB" id="G8JT14"/>
<reference evidence="3" key="1">
    <citation type="journal article" date="2012" name="G3 (Bethesda)">
        <title>Pichia sorbitophila, an interspecies yeast hybrid reveals early steps of genome resolution following polyploidization.</title>
        <authorList>
            <person name="Leh Louis V."/>
            <person name="Despons L."/>
            <person name="Friedrich A."/>
            <person name="Martin T."/>
            <person name="Durrens P."/>
            <person name="Casaregola S."/>
            <person name="Neuveglise C."/>
            <person name="Fairhead C."/>
            <person name="Marck C."/>
            <person name="Cruz J.A."/>
            <person name="Straub M.L."/>
            <person name="Kugler V."/>
            <person name="Sacerdot C."/>
            <person name="Uzunov Z."/>
            <person name="Thierry A."/>
            <person name="Weiss S."/>
            <person name="Bleykasten C."/>
            <person name="De Montigny J."/>
            <person name="Jacques N."/>
            <person name="Jung P."/>
            <person name="Lemaire M."/>
            <person name="Mallet S."/>
            <person name="Morel G."/>
            <person name="Richard G.F."/>
            <person name="Sarkar A."/>
            <person name="Savel G."/>
            <person name="Schacherer J."/>
            <person name="Seret M.L."/>
            <person name="Talla E."/>
            <person name="Samson G."/>
            <person name="Jubin C."/>
            <person name="Poulain J."/>
            <person name="Vacherie B."/>
            <person name="Barbe V."/>
            <person name="Pelletier E."/>
            <person name="Sherman D.J."/>
            <person name="Westhof E."/>
            <person name="Weissenbach J."/>
            <person name="Baret P.V."/>
            <person name="Wincker P."/>
            <person name="Gaillardin C."/>
            <person name="Dujon B."/>
            <person name="Souciet J.L."/>
        </authorList>
    </citation>
    <scope>NUCLEOTIDE SEQUENCE [LARGE SCALE GENOMIC DNA]</scope>
    <source>
        <strain evidence="3">CBS 270.75 / DBVPG 7215 / KCTC 17166 / NRRL Y-17582</strain>
    </source>
</reference>
<feature type="compositionally biased region" description="Low complexity" evidence="1">
    <location>
        <begin position="133"/>
        <end position="142"/>
    </location>
</feature>
<evidence type="ECO:0000256" key="1">
    <source>
        <dbReference type="SAM" id="MobiDB-lite"/>
    </source>
</evidence>
<feature type="compositionally biased region" description="Polar residues" evidence="1">
    <location>
        <begin position="211"/>
        <end position="225"/>
    </location>
</feature>
<accession>G8JT14</accession>
<dbReference type="InParanoid" id="G8JT14"/>
<dbReference type="Pfam" id="PF10422">
    <property type="entry name" value="LRS4"/>
    <property type="match status" value="1"/>
</dbReference>
<dbReference type="RefSeq" id="XP_003645984.1">
    <property type="nucleotide sequence ID" value="XM_003645936.1"/>
</dbReference>
<dbReference type="STRING" id="931890.G8JT14"/>
<protein>
    <submittedName>
        <fullName evidence="2">Uncharacterized protein</fullName>
    </submittedName>
</protein>
<dbReference type="OMA" id="YESVIEC"/>
<feature type="compositionally biased region" description="Basic residues" evidence="1">
    <location>
        <begin position="247"/>
        <end position="257"/>
    </location>
</feature>
<evidence type="ECO:0000313" key="2">
    <source>
        <dbReference type="EMBL" id="AET39167.1"/>
    </source>
</evidence>
<gene>
    <name evidence="2" type="ordered locus">Ecym_4088</name>
</gene>
<dbReference type="Proteomes" id="UP000006790">
    <property type="component" value="Chromosome 4"/>
</dbReference>
<dbReference type="EMBL" id="CP002500">
    <property type="protein sequence ID" value="AET39167.1"/>
    <property type="molecule type" value="Genomic_DNA"/>
</dbReference>
<name>G8JT14_ERECY</name>
<dbReference type="eggNOG" id="ENOG502S5I1">
    <property type="taxonomic scope" value="Eukaryota"/>
</dbReference>
<feature type="region of interest" description="Disordered" evidence="1">
    <location>
        <begin position="210"/>
        <end position="268"/>
    </location>
</feature>
<dbReference type="FunCoup" id="G8JT14">
    <property type="interactions" value="172"/>
</dbReference>
<proteinExistence type="predicted"/>
<feature type="region of interest" description="Disordered" evidence="1">
    <location>
        <begin position="95"/>
        <end position="155"/>
    </location>
</feature>
<feature type="compositionally biased region" description="Acidic residues" evidence="1">
    <location>
        <begin position="230"/>
        <end position="240"/>
    </location>
</feature>
<sequence>MSTALQTLANYYESVIQCERIYSDYIIAQQSIDPKTKQQHESILTKETISLKKQVEQLITESVSQRQEIDRLRNLNKTQRSLLESKLEAAKKRLARSKEGVVNQDEQVLQKQEDLNGRGGNEATGGGSGSGSDGSASNNGAGFHLLSPLRSPGGKVKARKLNGIAVHNRVARLRQVINEGRKTMFDEDTDDSANLTDEVMFMETFKRTDAAGNSSAGDGQGNTAGNEVHPEDEDDDENMEGEGSSQLKKRKLSRKRIQTTENEGYHVRGFRSKNLKGIFKVK</sequence>
<organism evidence="2 3">
    <name type="scientific">Eremothecium cymbalariae (strain CBS 270.75 / DBVPG 7215 / KCTC 17166 / NRRL Y-17582)</name>
    <name type="common">Yeast</name>
    <dbReference type="NCBI Taxonomy" id="931890"/>
    <lineage>
        <taxon>Eukaryota</taxon>
        <taxon>Fungi</taxon>
        <taxon>Dikarya</taxon>
        <taxon>Ascomycota</taxon>
        <taxon>Saccharomycotina</taxon>
        <taxon>Saccharomycetes</taxon>
        <taxon>Saccharomycetales</taxon>
        <taxon>Saccharomycetaceae</taxon>
        <taxon>Eremothecium</taxon>
    </lineage>
</organism>
<evidence type="ECO:0000313" key="3">
    <source>
        <dbReference type="Proteomes" id="UP000006790"/>
    </source>
</evidence>
<dbReference type="KEGG" id="erc:Ecym_4088"/>